<evidence type="ECO:0000313" key="4">
    <source>
        <dbReference type="EMBL" id="ORJ24775.1"/>
    </source>
</evidence>
<proteinExistence type="predicted"/>
<sequence length="138" mass="15621">MQPYQESLFPVSIKGIVQISDKILLLKNEREEWELPGGKLEKGETPEECLIREMYEETQIASSVQGIIDAWLYRIGAKEILIVTYLMKVEPASSQTIKVSHEHKEIGMFSLNEIAELNMPMGYKTSIGRAVGRVINPV</sequence>
<dbReference type="InterPro" id="IPR020476">
    <property type="entry name" value="Nudix_hydrolase"/>
</dbReference>
<dbReference type="PANTHER" id="PTHR43736:SF1">
    <property type="entry name" value="DIHYDRONEOPTERIN TRIPHOSPHATE DIPHOSPHATASE"/>
    <property type="match status" value="1"/>
</dbReference>
<evidence type="ECO:0000259" key="3">
    <source>
        <dbReference type="PROSITE" id="PS51462"/>
    </source>
</evidence>
<organism evidence="4 5">
    <name type="scientific">Rouxiella badensis</name>
    <dbReference type="NCBI Taxonomy" id="1646377"/>
    <lineage>
        <taxon>Bacteria</taxon>
        <taxon>Pseudomonadati</taxon>
        <taxon>Pseudomonadota</taxon>
        <taxon>Gammaproteobacteria</taxon>
        <taxon>Enterobacterales</taxon>
        <taxon>Yersiniaceae</taxon>
        <taxon>Rouxiella</taxon>
    </lineage>
</organism>
<dbReference type="CDD" id="cd04699">
    <property type="entry name" value="NUDIX_MutT_Nudt1"/>
    <property type="match status" value="1"/>
</dbReference>
<dbReference type="STRING" id="1646377.BS640_14705"/>
<dbReference type="InterPro" id="IPR000086">
    <property type="entry name" value="NUDIX_hydrolase_dom"/>
</dbReference>
<keyword evidence="2 4" id="KW-0378">Hydrolase</keyword>
<name>A0A1X0WDG2_9GAMM</name>
<accession>A0A1X0WDG2</accession>
<dbReference type="Pfam" id="PF00293">
    <property type="entry name" value="NUDIX"/>
    <property type="match status" value="1"/>
</dbReference>
<dbReference type="GO" id="GO:0016787">
    <property type="term" value="F:hydrolase activity"/>
    <property type="evidence" value="ECO:0007669"/>
    <property type="project" value="UniProtKB-KW"/>
</dbReference>
<comment type="cofactor">
    <cofactor evidence="1">
        <name>Mg(2+)</name>
        <dbReference type="ChEBI" id="CHEBI:18420"/>
    </cofactor>
</comment>
<dbReference type="Gene3D" id="3.90.79.10">
    <property type="entry name" value="Nucleoside Triphosphate Pyrophosphohydrolase"/>
    <property type="match status" value="1"/>
</dbReference>
<dbReference type="AlphaFoldDB" id="A0A1X0WDG2"/>
<dbReference type="InterPro" id="IPR015797">
    <property type="entry name" value="NUDIX_hydrolase-like_dom_sf"/>
</dbReference>
<dbReference type="PANTHER" id="PTHR43736">
    <property type="entry name" value="ADP-RIBOSE PYROPHOSPHATASE"/>
    <property type="match status" value="1"/>
</dbReference>
<evidence type="ECO:0000256" key="2">
    <source>
        <dbReference type="ARBA" id="ARBA00022801"/>
    </source>
</evidence>
<dbReference type="PROSITE" id="PS51462">
    <property type="entry name" value="NUDIX"/>
    <property type="match status" value="1"/>
</dbReference>
<dbReference type="EMBL" id="MRWE01000024">
    <property type="protein sequence ID" value="ORJ24775.1"/>
    <property type="molecule type" value="Genomic_DNA"/>
</dbReference>
<dbReference type="PRINTS" id="PR00502">
    <property type="entry name" value="NUDIXFAMILY"/>
</dbReference>
<gene>
    <name evidence="4" type="ORF">BS640_14705</name>
</gene>
<protein>
    <submittedName>
        <fullName evidence="4">NUDIX hydrolase</fullName>
    </submittedName>
</protein>
<keyword evidence="5" id="KW-1185">Reference proteome</keyword>
<comment type="caution">
    <text evidence="4">The sequence shown here is derived from an EMBL/GenBank/DDBJ whole genome shotgun (WGS) entry which is preliminary data.</text>
</comment>
<reference evidence="4 5" key="1">
    <citation type="journal article" date="2017" name="Int. J. Syst. Evol. Microbiol.">
        <title>Rouxiella badensis sp. nov. and Rouxiella silvae sp. nov. isolated from peat bog soil in Germany and emendation of the genus description.</title>
        <authorList>
            <person name="Le Fleche-Mateos A."/>
            <person name="Kugler J.H."/>
            <person name="Hansen S.H."/>
            <person name="Syldatk C."/>
            <person name="Hausmann R."/>
            <person name="Lomprez F."/>
            <person name="Vandenbogaert M."/>
            <person name="Manuguerra J.C."/>
            <person name="Grimont P.A."/>
        </authorList>
    </citation>
    <scope>NUCLEOTIDE SEQUENCE [LARGE SCALE GENOMIC DNA]</scope>
    <source>
        <strain evidence="4 5">DSM 100043</strain>
    </source>
</reference>
<dbReference type="GeneID" id="93566650"/>
<evidence type="ECO:0000256" key="1">
    <source>
        <dbReference type="ARBA" id="ARBA00001946"/>
    </source>
</evidence>
<dbReference type="Proteomes" id="UP000192536">
    <property type="component" value="Unassembled WGS sequence"/>
</dbReference>
<evidence type="ECO:0000313" key="5">
    <source>
        <dbReference type="Proteomes" id="UP000192536"/>
    </source>
</evidence>
<feature type="domain" description="Nudix hydrolase" evidence="3">
    <location>
        <begin position="6"/>
        <end position="133"/>
    </location>
</feature>
<dbReference type="RefSeq" id="WP_017493707.1">
    <property type="nucleotide sequence ID" value="NZ_CAUQAZ010000081.1"/>
</dbReference>
<dbReference type="SUPFAM" id="SSF55811">
    <property type="entry name" value="Nudix"/>
    <property type="match status" value="1"/>
</dbReference>